<proteinExistence type="predicted"/>
<accession>A0A1I6LRS2</accession>
<evidence type="ECO:0000313" key="4">
    <source>
        <dbReference type="Proteomes" id="UP000198926"/>
    </source>
</evidence>
<feature type="chain" id="PRO_5011676839" description="ABC-type transport auxiliary lipoprotein component domain-containing protein" evidence="1">
    <location>
        <begin position="18"/>
        <end position="185"/>
    </location>
</feature>
<evidence type="ECO:0000313" key="3">
    <source>
        <dbReference type="EMBL" id="SFS06079.1"/>
    </source>
</evidence>
<dbReference type="EMBL" id="FOZM01000001">
    <property type="protein sequence ID" value="SFS06079.1"/>
    <property type="molecule type" value="Genomic_DNA"/>
</dbReference>
<evidence type="ECO:0000256" key="1">
    <source>
        <dbReference type="SAM" id="SignalP"/>
    </source>
</evidence>
<dbReference type="Gene3D" id="3.40.50.10610">
    <property type="entry name" value="ABC-type transport auxiliary lipoprotein component"/>
    <property type="match status" value="1"/>
</dbReference>
<organism evidence="3 4">
    <name type="scientific">Yoonia litorea</name>
    <dbReference type="NCBI Taxonomy" id="1123755"/>
    <lineage>
        <taxon>Bacteria</taxon>
        <taxon>Pseudomonadati</taxon>
        <taxon>Pseudomonadota</taxon>
        <taxon>Alphaproteobacteria</taxon>
        <taxon>Rhodobacterales</taxon>
        <taxon>Paracoccaceae</taxon>
        <taxon>Yoonia</taxon>
    </lineage>
</organism>
<dbReference type="OrthoDB" id="7858211at2"/>
<keyword evidence="1" id="KW-0732">Signal</keyword>
<protein>
    <recommendedName>
        <fullName evidence="2">ABC-type transport auxiliary lipoprotein component domain-containing protein</fullName>
    </recommendedName>
</protein>
<name>A0A1I6LRS2_9RHOB</name>
<dbReference type="PROSITE" id="PS51257">
    <property type="entry name" value="PROKAR_LIPOPROTEIN"/>
    <property type="match status" value="1"/>
</dbReference>
<dbReference type="AlphaFoldDB" id="A0A1I6LRS2"/>
<reference evidence="3 4" key="1">
    <citation type="submission" date="2016-10" db="EMBL/GenBank/DDBJ databases">
        <authorList>
            <person name="de Groot N.N."/>
        </authorList>
    </citation>
    <scope>NUCLEOTIDE SEQUENCE [LARGE SCALE GENOMIC DNA]</scope>
    <source>
        <strain evidence="3 4">DSM 29433</strain>
    </source>
</reference>
<dbReference type="Proteomes" id="UP000198926">
    <property type="component" value="Unassembled WGS sequence"/>
</dbReference>
<evidence type="ECO:0000259" key="2">
    <source>
        <dbReference type="Pfam" id="PF03886"/>
    </source>
</evidence>
<sequence>MKSALPLALTALLAACSAPIERIALTPQPSALELRPLVGSAMVRTVSLPTYAAAEEIAVEQAGGLIATSEDILWADDPERAVTLFLTQSLADILNTTVGPEPWPFVGLPDVSTDVQVAQMIAGADGTFRLTGQVYVGGDGINFRNSADTFAIVVPMVDQSLASISAAQSAALVELSELIAGKLGR</sequence>
<dbReference type="STRING" id="1123755.SAMN05444714_0828"/>
<dbReference type="Pfam" id="PF03886">
    <property type="entry name" value="ABC_trans_aux"/>
    <property type="match status" value="1"/>
</dbReference>
<feature type="domain" description="ABC-type transport auxiliary lipoprotein component" evidence="2">
    <location>
        <begin position="41"/>
        <end position="180"/>
    </location>
</feature>
<keyword evidence="4" id="KW-1185">Reference proteome</keyword>
<feature type="signal peptide" evidence="1">
    <location>
        <begin position="1"/>
        <end position="17"/>
    </location>
</feature>
<dbReference type="SUPFAM" id="SSF159594">
    <property type="entry name" value="XCC0632-like"/>
    <property type="match status" value="1"/>
</dbReference>
<dbReference type="RefSeq" id="WP_090204285.1">
    <property type="nucleotide sequence ID" value="NZ_FOZM01000001.1"/>
</dbReference>
<gene>
    <name evidence="3" type="ORF">SAMN05444714_0828</name>
</gene>
<dbReference type="InterPro" id="IPR005586">
    <property type="entry name" value="ABC_trans_aux"/>
</dbReference>